<accession>X0VRA5</accession>
<name>X0VRA5_9ZZZZ</name>
<keyword evidence="1" id="KW-0472">Membrane</keyword>
<sequence length="271" mass="29959">TLAALRRRIRRYVWLEGLTTAVAWLGVAFWGSLAIDWLFEPPPLVRGVLLGLVGLGLVAVLVQLVGRRAFVRLSDGNMAMLLERRFRQLDDSLLTAVDLIGRTGRPGQCDPLMLARTCRQAADRIGQVRLGEVFNPVPLRRSILCAILLAVSVGAFAVIFPGALEIWARRSLAFSEELWPRRTKLAVRGFADGVVKVARGADLEVIATADTRWPLVPQVVEVRYRTESGFRGREPMSRVGAAEANRDLFQEYSYTFGGVLASIRFDLVGGD</sequence>
<reference evidence="2" key="1">
    <citation type="journal article" date="2014" name="Front. Microbiol.">
        <title>High frequency of phylogenetically diverse reductive dehalogenase-homologous genes in deep subseafloor sedimentary metagenomes.</title>
        <authorList>
            <person name="Kawai M."/>
            <person name="Futagami T."/>
            <person name="Toyoda A."/>
            <person name="Takaki Y."/>
            <person name="Nishi S."/>
            <person name="Hori S."/>
            <person name="Arai W."/>
            <person name="Tsubouchi T."/>
            <person name="Morono Y."/>
            <person name="Uchiyama I."/>
            <person name="Ito T."/>
            <person name="Fujiyama A."/>
            <person name="Inagaki F."/>
            <person name="Takami H."/>
        </authorList>
    </citation>
    <scope>NUCLEOTIDE SEQUENCE</scope>
    <source>
        <strain evidence="2">Expedition CK06-06</strain>
    </source>
</reference>
<dbReference type="EMBL" id="BARS01021391">
    <property type="protein sequence ID" value="GAG03081.1"/>
    <property type="molecule type" value="Genomic_DNA"/>
</dbReference>
<keyword evidence="1" id="KW-0812">Transmembrane</keyword>
<feature type="transmembrane region" description="Helical" evidence="1">
    <location>
        <begin position="143"/>
        <end position="164"/>
    </location>
</feature>
<feature type="transmembrane region" description="Helical" evidence="1">
    <location>
        <begin position="44"/>
        <end position="65"/>
    </location>
</feature>
<protein>
    <recommendedName>
        <fullName evidence="3">DUF4175 domain-containing protein</fullName>
    </recommendedName>
</protein>
<dbReference type="AlphaFoldDB" id="X0VRA5"/>
<evidence type="ECO:0000313" key="2">
    <source>
        <dbReference type="EMBL" id="GAG03081.1"/>
    </source>
</evidence>
<feature type="transmembrane region" description="Helical" evidence="1">
    <location>
        <begin position="12"/>
        <end position="32"/>
    </location>
</feature>
<evidence type="ECO:0008006" key="3">
    <source>
        <dbReference type="Google" id="ProtNLM"/>
    </source>
</evidence>
<feature type="non-terminal residue" evidence="2">
    <location>
        <position position="271"/>
    </location>
</feature>
<proteinExistence type="predicted"/>
<evidence type="ECO:0000256" key="1">
    <source>
        <dbReference type="SAM" id="Phobius"/>
    </source>
</evidence>
<feature type="non-terminal residue" evidence="2">
    <location>
        <position position="1"/>
    </location>
</feature>
<keyword evidence="1" id="KW-1133">Transmembrane helix</keyword>
<gene>
    <name evidence="2" type="ORF">S01H1_34364</name>
</gene>
<comment type="caution">
    <text evidence="2">The sequence shown here is derived from an EMBL/GenBank/DDBJ whole genome shotgun (WGS) entry which is preliminary data.</text>
</comment>
<organism evidence="2">
    <name type="scientific">marine sediment metagenome</name>
    <dbReference type="NCBI Taxonomy" id="412755"/>
    <lineage>
        <taxon>unclassified sequences</taxon>
        <taxon>metagenomes</taxon>
        <taxon>ecological metagenomes</taxon>
    </lineage>
</organism>